<reference evidence="1" key="1">
    <citation type="submission" date="2021-03" db="EMBL/GenBank/DDBJ databases">
        <authorList>
            <person name="Bekaert M."/>
        </authorList>
    </citation>
    <scope>NUCLEOTIDE SEQUENCE</scope>
</reference>
<protein>
    <submittedName>
        <fullName evidence="1">Uncharacterized protein</fullName>
    </submittedName>
</protein>
<dbReference type="EMBL" id="CAJPWZ010003154">
    <property type="protein sequence ID" value="CAG2253549.1"/>
    <property type="molecule type" value="Genomic_DNA"/>
</dbReference>
<proteinExistence type="predicted"/>
<organism evidence="1 2">
    <name type="scientific">Mytilus edulis</name>
    <name type="common">Blue mussel</name>
    <dbReference type="NCBI Taxonomy" id="6550"/>
    <lineage>
        <taxon>Eukaryota</taxon>
        <taxon>Metazoa</taxon>
        <taxon>Spiralia</taxon>
        <taxon>Lophotrochozoa</taxon>
        <taxon>Mollusca</taxon>
        <taxon>Bivalvia</taxon>
        <taxon>Autobranchia</taxon>
        <taxon>Pteriomorphia</taxon>
        <taxon>Mytilida</taxon>
        <taxon>Mytiloidea</taxon>
        <taxon>Mytilidae</taxon>
        <taxon>Mytilinae</taxon>
        <taxon>Mytilus</taxon>
    </lineage>
</organism>
<name>A0A8S3VIX7_MYTED</name>
<evidence type="ECO:0000313" key="1">
    <source>
        <dbReference type="EMBL" id="CAG2253549.1"/>
    </source>
</evidence>
<dbReference type="AlphaFoldDB" id="A0A8S3VIX7"/>
<keyword evidence="2" id="KW-1185">Reference proteome</keyword>
<dbReference type="InterPro" id="IPR015943">
    <property type="entry name" value="WD40/YVTN_repeat-like_dom_sf"/>
</dbReference>
<dbReference type="Proteomes" id="UP000683360">
    <property type="component" value="Unassembled WGS sequence"/>
</dbReference>
<comment type="caution">
    <text evidence="1">The sequence shown here is derived from an EMBL/GenBank/DDBJ whole genome shotgun (WGS) entry which is preliminary data.</text>
</comment>
<accession>A0A8S3VIX7</accession>
<dbReference type="SUPFAM" id="SSF75011">
    <property type="entry name" value="3-carboxy-cis,cis-mucoante lactonizing enzyme"/>
    <property type="match status" value="1"/>
</dbReference>
<gene>
    <name evidence="1" type="ORF">MEDL_65086</name>
</gene>
<evidence type="ECO:0000313" key="2">
    <source>
        <dbReference type="Proteomes" id="UP000683360"/>
    </source>
</evidence>
<dbReference type="Gene3D" id="2.130.10.10">
    <property type="entry name" value="YVTN repeat-like/Quinoprotein amine dehydrogenase"/>
    <property type="match status" value="1"/>
</dbReference>
<sequence>MKIHKKINLQGKWIYGCCMLPDGRLVFTYNRERKVRVFNNQGSKEFEMKIPCGAFDIVYISNDNTLVVTSGESDIQCLTVINLERKKIKKTISLSSDNYGIVLKDNQLIYSAFNKGIRMINLYDETLSDIVREEMASEGYIATFKDNIYHTHRLNHTVTCYNVQGEKQWTFKNEIILNNPLGIDVDSDEHNECKDIVDIDNVIKNVKSSIAFNEIQLTLSSMIEYIERVKKDREENLLSIKKQKEQIVTKILQARKDKPIPAKSIDDLTLMLVQSINTYSNNVKGCTMLPDGRMVFTCYHLGYVIVVNQDGSKAFEIKTGTAFDVVYVVDNDIAVTSGYYSQCFSLIDIESKNVKKTLNFSLH</sequence>